<dbReference type="InterPro" id="IPR004223">
    <property type="entry name" value="VitB12-dep_Met_synth_activ_dom"/>
</dbReference>
<proteinExistence type="predicted"/>
<dbReference type="InterPro" id="IPR037010">
    <property type="entry name" value="VitB12-dep_Met_synth_activ_sf"/>
</dbReference>
<dbReference type="Pfam" id="PF02965">
    <property type="entry name" value="Met_synt_B12"/>
    <property type="match status" value="1"/>
</dbReference>
<dbReference type="RefSeq" id="WP_090122666.1">
    <property type="nucleotide sequence ID" value="NZ_FNNJ01000003.1"/>
</dbReference>
<evidence type="ECO:0000313" key="2">
    <source>
        <dbReference type="EMBL" id="SDX18760.1"/>
    </source>
</evidence>
<organism evidence="2 3">
    <name type="scientific">Lutibacter oricola</name>
    <dbReference type="NCBI Taxonomy" id="762486"/>
    <lineage>
        <taxon>Bacteria</taxon>
        <taxon>Pseudomonadati</taxon>
        <taxon>Bacteroidota</taxon>
        <taxon>Flavobacteriia</taxon>
        <taxon>Flavobacteriales</taxon>
        <taxon>Flavobacteriaceae</taxon>
        <taxon>Lutibacter</taxon>
    </lineage>
</organism>
<reference evidence="2 3" key="1">
    <citation type="submission" date="2016-10" db="EMBL/GenBank/DDBJ databases">
        <authorList>
            <person name="de Groot N.N."/>
        </authorList>
    </citation>
    <scope>NUCLEOTIDE SEQUENCE [LARGE SCALE GENOMIC DNA]</scope>
    <source>
        <strain evidence="2 3">DSM 24956</strain>
    </source>
</reference>
<feature type="domain" description="AdoMet activation" evidence="1">
    <location>
        <begin position="92"/>
        <end position="212"/>
    </location>
</feature>
<name>A0A1H2ZMV7_9FLAO</name>
<evidence type="ECO:0000313" key="3">
    <source>
        <dbReference type="Proteomes" id="UP000199595"/>
    </source>
</evidence>
<evidence type="ECO:0000259" key="1">
    <source>
        <dbReference type="Pfam" id="PF02965"/>
    </source>
</evidence>
<dbReference type="Proteomes" id="UP000199595">
    <property type="component" value="Unassembled WGS sequence"/>
</dbReference>
<keyword evidence="3" id="KW-1185">Reference proteome</keyword>
<protein>
    <submittedName>
        <fullName evidence="2">Vitamin B12 dependent methionine synthase, activation domain</fullName>
    </submittedName>
</protein>
<dbReference type="OrthoDB" id="1420678at2"/>
<dbReference type="GO" id="GO:0008705">
    <property type="term" value="F:methionine synthase activity"/>
    <property type="evidence" value="ECO:0007669"/>
    <property type="project" value="InterPro"/>
</dbReference>
<accession>A0A1H2ZMV7</accession>
<sequence>MKGTYTYKIDFSEIELEKEEISSFMGLGPVPEEPFNSMIDTAIELLSNNKNIEGGFTIKPVTDFSAKDGFIKVEDKTFETGRMITSFLRNAEFAALFTCTAGYEIEKLSHKYNEDGDIVMSYVVDSTGSLLVEGAMDLIYEKLKTMVSLNNLSLTNRYSPGYCDWLVKDQQNLFSFFPKGFCNISLSETSLMSPVKSVSGIVGIGKEVKYLGYICDTCKNNTCVYRAKKMYVKH</sequence>
<dbReference type="AlphaFoldDB" id="A0A1H2ZMV7"/>
<dbReference type="STRING" id="762486.SAMN05444411_103308"/>
<dbReference type="EMBL" id="FNNJ01000003">
    <property type="protein sequence ID" value="SDX18760.1"/>
    <property type="molecule type" value="Genomic_DNA"/>
</dbReference>
<dbReference type="SUPFAM" id="SSF56507">
    <property type="entry name" value="Methionine synthase activation domain-like"/>
    <property type="match status" value="1"/>
</dbReference>
<gene>
    <name evidence="2" type="ORF">SAMN05444411_103308</name>
</gene>
<dbReference type="Gene3D" id="3.40.109.40">
    <property type="match status" value="1"/>
</dbReference>